<evidence type="ECO:0000256" key="3">
    <source>
        <dbReference type="ARBA" id="ARBA00007542"/>
    </source>
</evidence>
<dbReference type="GO" id="GO:0009279">
    <property type="term" value="C:cell outer membrane"/>
    <property type="evidence" value="ECO:0007669"/>
    <property type="project" value="UniProtKB-SubCell"/>
</dbReference>
<protein>
    <submittedName>
        <fullName evidence="14">Polymorphic outer membrane protein</fullName>
    </submittedName>
</protein>
<dbReference type="InterPro" id="IPR003368">
    <property type="entry name" value="POMP_repeat"/>
</dbReference>
<feature type="compositionally biased region" description="Low complexity" evidence="11">
    <location>
        <begin position="169"/>
        <end position="181"/>
    </location>
</feature>
<feature type="signal peptide" evidence="12">
    <location>
        <begin position="1"/>
        <end position="27"/>
    </location>
</feature>
<evidence type="ECO:0000256" key="9">
    <source>
        <dbReference type="ARBA" id="ARBA00023136"/>
    </source>
</evidence>
<evidence type="ECO:0000256" key="12">
    <source>
        <dbReference type="SAM" id="SignalP"/>
    </source>
</evidence>
<dbReference type="AlphaFoldDB" id="G4NM27"/>
<sequence>MLAMPFSLRSTSFCFLACLCSYSYGFASSPQVLTPNVTTPFKGDDVYLNGDCAFVNVYAGAENGSIISANGDNLTITGQNHTLSFTHSQGPVLQNYAFISAGETLTLKDFSSLMFSKNVSCGEKGMISGKTVSISGAGEVIFRDNSVGYSPLSTVPTSSSTPPAPDPSPTASSSSSPTVSDARQGSIFSIETSLEISGIKKEVMFDNNAGNFGTVFRGNSNNNAGSGGSGSATTPSFTVKNCKGKVSFTDNVASCGGGVVYKGTVLFKDNEGGIFFRGNTAYDDLGILAATSQDQSNTETGGGGGAICSPEDTVTFEGNKGSIVFDYNFAKGRGGGILTKKFSLVADDSVVFSNNTAEKGGGAIYAPTIDISTNGGSILFERNRAAEGGAICVSEASSGSTGNLTLSASDGDIVFSGNMTSDRPGERSAARILSDGTTVSLNASGLSKLIFYDPVVQNNSAAGASTPSPSSSSMPGAVTINQSGNGSVIFTAESLTPSEKLQVLNSTSNFPGALTVLGGELVVTEGATLTTGTITATSGRVTLGSGASLSAVAGTANNYTCTVSKLGVDLESFLTPNYKTAILGADTTVTVNNNPTLDLVMKNEAEVYDNPLFVGSLTIPFVTLSSVNNTNSNGVVKTAVTINDADAAHYGYQGSWSADWTKPPLAPDAKGMVPPNTSNTLYLTWRPASNYGKYRLDPQRKGELVPNSLWVAGSALRTFTNGLKEYYVSRDVGFVASLHALGDYILNYVQDDRDGFLARYGGFQATAAYHYENGSIFGVAFGQLYGQTKSRMYYSKDAGNMTMLSCFGRSYVDIKGTETVVYWETAYGYSVHRMHTQYFNDKTQKFDHSKCHWHNNNYYAFVGAEHNFLEYCIPTRQFARDYELTGFMRFEMAGGWSSSTRETGSLTRYFARGSGHNMSLPIGIVAHAVSHVRRSPPSKLTLNMGYRPDIWRVTPHCNMEIIANGVKTPIQGSPLARHAFFLEVHDTLYIHHFGRAYMNYSLDARRRQTAHFVSMGLNRIF</sequence>
<evidence type="ECO:0000259" key="13">
    <source>
        <dbReference type="PROSITE" id="PS51208"/>
    </source>
</evidence>
<evidence type="ECO:0000256" key="8">
    <source>
        <dbReference type="ARBA" id="ARBA00022729"/>
    </source>
</evidence>
<dbReference type="InterPro" id="IPR005546">
    <property type="entry name" value="Autotransporte_beta"/>
</dbReference>
<feature type="chain" id="PRO_5003466454" evidence="12">
    <location>
        <begin position="28"/>
        <end position="1021"/>
    </location>
</feature>
<dbReference type="Pfam" id="PF02415">
    <property type="entry name" value="Chlam_PMP"/>
    <property type="match status" value="1"/>
</dbReference>
<feature type="compositionally biased region" description="Low complexity" evidence="11">
    <location>
        <begin position="152"/>
        <end position="161"/>
    </location>
</feature>
<feature type="domain" description="Autotransporter" evidence="13">
    <location>
        <begin position="702"/>
        <end position="1021"/>
    </location>
</feature>
<evidence type="ECO:0000256" key="2">
    <source>
        <dbReference type="ARBA" id="ARBA00004416"/>
    </source>
</evidence>
<evidence type="ECO:0000256" key="5">
    <source>
        <dbReference type="ARBA" id="ARBA00022512"/>
    </source>
</evidence>
<keyword evidence="8 12" id="KW-0732">Signal</keyword>
<feature type="region of interest" description="Disordered" evidence="11">
    <location>
        <begin position="152"/>
        <end position="183"/>
    </location>
</feature>
<organism evidence="14 15">
    <name type="scientific">Chlamydia trachomatis serovar A (strain A2497)</name>
    <dbReference type="NCBI Taxonomy" id="580047"/>
    <lineage>
        <taxon>Bacteria</taxon>
        <taxon>Pseudomonadati</taxon>
        <taxon>Chlamydiota</taxon>
        <taxon>Chlamydiia</taxon>
        <taxon>Chlamydiales</taxon>
        <taxon>Chlamydiaceae</taxon>
        <taxon>Chlamydia/Chlamydophila group</taxon>
        <taxon>Chlamydia</taxon>
    </lineage>
</organism>
<evidence type="ECO:0000313" key="15">
    <source>
        <dbReference type="Proteomes" id="UP000009287"/>
    </source>
</evidence>
<reference evidence="14 15" key="1">
    <citation type="journal article" date="2011" name="J. Exp. Med.">
        <title>A live-attenuated chlamydial vaccine protects against trachoma in nonhuman primates.</title>
        <authorList>
            <person name="Kari L."/>
            <person name="Whitmire W.M."/>
            <person name="Olivares-Zavaleta N."/>
            <person name="Goheen M.M."/>
            <person name="Taylor L.D."/>
            <person name="Carlson J.H."/>
            <person name="Sturdevant G.L."/>
            <person name="Lu C."/>
            <person name="Bakios L.E."/>
            <person name="Randall L.B."/>
            <person name="Parnell M.J."/>
            <person name="Zhong G."/>
            <person name="Caldwell H.D."/>
        </authorList>
    </citation>
    <scope>NUCLEOTIDE SEQUENCE [LARGE SCALE GENOMIC DNA]</scope>
    <source>
        <strain evidence="14 15">A2497</strain>
    </source>
</reference>
<dbReference type="Pfam" id="PF07548">
    <property type="entry name" value="ChlamPMP_M"/>
    <property type="match status" value="1"/>
</dbReference>
<dbReference type="SUPFAM" id="SSF103515">
    <property type="entry name" value="Autotransporter"/>
    <property type="match status" value="1"/>
</dbReference>
<dbReference type="InterPro" id="IPR036709">
    <property type="entry name" value="Autotransporte_beta_dom_sf"/>
</dbReference>
<keyword evidence="6" id="KW-0964">Secreted</keyword>
<evidence type="ECO:0000256" key="6">
    <source>
        <dbReference type="ARBA" id="ARBA00022525"/>
    </source>
</evidence>
<evidence type="ECO:0000256" key="7">
    <source>
        <dbReference type="ARBA" id="ARBA00022692"/>
    </source>
</evidence>
<comment type="subcellular location">
    <subcellularLocation>
        <location evidence="2">Cell outer membrane</location>
        <topology evidence="2">Peripheral membrane protein</topology>
        <orientation evidence="2">Extracellular side</orientation>
    </subcellularLocation>
    <subcellularLocation>
        <location evidence="1">Secreted</location>
        <location evidence="1">Cell wall</location>
    </subcellularLocation>
</comment>
<dbReference type="Proteomes" id="UP000009287">
    <property type="component" value="Chromosome"/>
</dbReference>
<comment type="similarity">
    <text evidence="3">Belongs to the PMP outer membrane protein family.</text>
</comment>
<name>G4NM27_CHLT4</name>
<evidence type="ECO:0000313" key="14">
    <source>
        <dbReference type="EMBL" id="AEP35781.1"/>
    </source>
</evidence>
<gene>
    <name evidence="14" type="ordered locus">CTO_0952</name>
</gene>
<proteinExistence type="inferred from homology"/>
<evidence type="ECO:0000256" key="1">
    <source>
        <dbReference type="ARBA" id="ARBA00004191"/>
    </source>
</evidence>
<keyword evidence="9" id="KW-0472">Membrane</keyword>
<evidence type="ECO:0000256" key="4">
    <source>
        <dbReference type="ARBA" id="ARBA00022452"/>
    </source>
</evidence>
<evidence type="ECO:0000256" key="10">
    <source>
        <dbReference type="ARBA" id="ARBA00023237"/>
    </source>
</evidence>
<dbReference type="InterPro" id="IPR011427">
    <property type="entry name" value="Polymorphic_membr_middle"/>
</dbReference>
<accession>G4NM27</accession>
<evidence type="ECO:0000256" key="11">
    <source>
        <dbReference type="SAM" id="MobiDB-lite"/>
    </source>
</evidence>
<dbReference type="SMART" id="SM00869">
    <property type="entry name" value="Autotransporter"/>
    <property type="match status" value="1"/>
</dbReference>
<keyword evidence="10" id="KW-0998">Cell outer membrane</keyword>
<dbReference type="PROSITE" id="PS51208">
    <property type="entry name" value="AUTOTRANSPORTER"/>
    <property type="match status" value="1"/>
</dbReference>
<keyword evidence="5" id="KW-0134">Cell wall</keyword>
<keyword evidence="7" id="KW-0812">Transmembrane</keyword>
<keyword evidence="4" id="KW-1134">Transmembrane beta strand</keyword>
<dbReference type="EMBL" id="CP002401">
    <property type="protein sequence ID" value="AEP35781.1"/>
    <property type="molecule type" value="Genomic_DNA"/>
</dbReference>
<dbReference type="KEGG" id="cra:CTO_0952"/>
<dbReference type="PATRIC" id="fig|580047.4.peg.968"/>
<dbReference type="NCBIfam" id="TIGR01376">
    <property type="entry name" value="POMP_repeat"/>
    <property type="match status" value="3"/>
</dbReference>